<proteinExistence type="predicted"/>
<evidence type="ECO:0000313" key="2">
    <source>
        <dbReference type="Proteomes" id="UP000298327"/>
    </source>
</evidence>
<sequence length="114" mass="12048">MSKVLDVDEVGRKPVEAAAAAEGFAFVLKSVAAVPVVLEVVPVLAVLWVGFGEYVGGEGSKEDVLSADELEISCYELASASAVHTQTAHARCKWRRRWVANGEGESALFNADAA</sequence>
<reference evidence="1 2" key="1">
    <citation type="submission" date="2019-02" db="EMBL/GenBank/DDBJ databases">
        <title>Genome sequencing of the rare red list fungi Dentipellis fragilis.</title>
        <authorList>
            <person name="Buettner E."/>
            <person name="Kellner H."/>
        </authorList>
    </citation>
    <scope>NUCLEOTIDE SEQUENCE [LARGE SCALE GENOMIC DNA]</scope>
    <source>
        <strain evidence="1 2">DSM 105465</strain>
    </source>
</reference>
<dbReference type="EMBL" id="SEOQ01000656">
    <property type="protein sequence ID" value="TFY58836.1"/>
    <property type="molecule type" value="Genomic_DNA"/>
</dbReference>
<name>A0A4Y9Y8I1_9AGAM</name>
<organism evidence="1 2">
    <name type="scientific">Dentipellis fragilis</name>
    <dbReference type="NCBI Taxonomy" id="205917"/>
    <lineage>
        <taxon>Eukaryota</taxon>
        <taxon>Fungi</taxon>
        <taxon>Dikarya</taxon>
        <taxon>Basidiomycota</taxon>
        <taxon>Agaricomycotina</taxon>
        <taxon>Agaricomycetes</taxon>
        <taxon>Russulales</taxon>
        <taxon>Hericiaceae</taxon>
        <taxon>Dentipellis</taxon>
    </lineage>
</organism>
<dbReference type="AlphaFoldDB" id="A0A4Y9Y8I1"/>
<accession>A0A4Y9Y8I1</accession>
<evidence type="ECO:0000313" key="1">
    <source>
        <dbReference type="EMBL" id="TFY58836.1"/>
    </source>
</evidence>
<dbReference type="Proteomes" id="UP000298327">
    <property type="component" value="Unassembled WGS sequence"/>
</dbReference>
<comment type="caution">
    <text evidence="1">The sequence shown here is derived from an EMBL/GenBank/DDBJ whole genome shotgun (WGS) entry which is preliminary data.</text>
</comment>
<protein>
    <submittedName>
        <fullName evidence="1">Uncharacterized protein</fullName>
    </submittedName>
</protein>
<keyword evidence="2" id="KW-1185">Reference proteome</keyword>
<gene>
    <name evidence="1" type="ORF">EVG20_g8002</name>
</gene>